<accession>A0A9D4Y578</accession>
<sequence>MRTQKVDGSLALEVWLGFNLLLQQGFKTGCETDVVLQSGGIGFEVASSVSRALDTNRNRLGTSADGGGATQVWLSSGRFVVIDLSAGPYTYGKIEAEEGSVSSRTLPRLRNVVRLSTTASYRSSNDIFLGPLASLVSTTVEHVIAPGVRLETVDLTSRLLVPIIVLQNHNR</sequence>
<dbReference type="AlphaFoldDB" id="A0A9D4Y578"/>
<dbReference type="EMBL" id="JAMSHJ010000003">
    <property type="protein sequence ID" value="KAI5431958.1"/>
    <property type="molecule type" value="Genomic_DNA"/>
</dbReference>
<dbReference type="Gramene" id="Psat03G0591600-T1">
    <property type="protein sequence ID" value="KAI5431958.1"/>
    <property type="gene ID" value="KIW84_035916"/>
</dbReference>
<dbReference type="PANTHER" id="PTHR31515">
    <property type="entry name" value="TRANSMEMBRANE PROTEIN-RELATED"/>
    <property type="match status" value="1"/>
</dbReference>
<keyword evidence="3" id="KW-1185">Reference proteome</keyword>
<dbReference type="PANTHER" id="PTHR31515:SF0">
    <property type="entry name" value="TRANSMEMBRANE PROTEIN"/>
    <property type="match status" value="1"/>
</dbReference>
<feature type="domain" description="DUF7906" evidence="1">
    <location>
        <begin position="67"/>
        <end position="146"/>
    </location>
</feature>
<comment type="caution">
    <text evidence="2">The sequence shown here is derived from an EMBL/GenBank/DDBJ whole genome shotgun (WGS) entry which is preliminary data.</text>
</comment>
<evidence type="ECO:0000313" key="3">
    <source>
        <dbReference type="Proteomes" id="UP001058974"/>
    </source>
</evidence>
<organism evidence="2 3">
    <name type="scientific">Pisum sativum</name>
    <name type="common">Garden pea</name>
    <name type="synonym">Lathyrus oleraceus</name>
    <dbReference type="NCBI Taxonomy" id="3888"/>
    <lineage>
        <taxon>Eukaryota</taxon>
        <taxon>Viridiplantae</taxon>
        <taxon>Streptophyta</taxon>
        <taxon>Embryophyta</taxon>
        <taxon>Tracheophyta</taxon>
        <taxon>Spermatophyta</taxon>
        <taxon>Magnoliopsida</taxon>
        <taxon>eudicotyledons</taxon>
        <taxon>Gunneridae</taxon>
        <taxon>Pentapetalae</taxon>
        <taxon>rosids</taxon>
        <taxon>fabids</taxon>
        <taxon>Fabales</taxon>
        <taxon>Fabaceae</taxon>
        <taxon>Papilionoideae</taxon>
        <taxon>50 kb inversion clade</taxon>
        <taxon>NPAAA clade</taxon>
        <taxon>Hologalegina</taxon>
        <taxon>IRL clade</taxon>
        <taxon>Fabeae</taxon>
        <taxon>Lathyrus</taxon>
    </lineage>
</organism>
<dbReference type="Proteomes" id="UP001058974">
    <property type="component" value="Chromosome 3"/>
</dbReference>
<protein>
    <recommendedName>
        <fullName evidence="1">DUF7906 domain-containing protein</fullName>
    </recommendedName>
</protein>
<reference evidence="2 3" key="1">
    <citation type="journal article" date="2022" name="Nat. Genet.">
        <title>Improved pea reference genome and pan-genome highlight genomic features and evolutionary characteristics.</title>
        <authorList>
            <person name="Yang T."/>
            <person name="Liu R."/>
            <person name="Luo Y."/>
            <person name="Hu S."/>
            <person name="Wang D."/>
            <person name="Wang C."/>
            <person name="Pandey M.K."/>
            <person name="Ge S."/>
            <person name="Xu Q."/>
            <person name="Li N."/>
            <person name="Li G."/>
            <person name="Huang Y."/>
            <person name="Saxena R.K."/>
            <person name="Ji Y."/>
            <person name="Li M."/>
            <person name="Yan X."/>
            <person name="He Y."/>
            <person name="Liu Y."/>
            <person name="Wang X."/>
            <person name="Xiang C."/>
            <person name="Varshney R.K."/>
            <person name="Ding H."/>
            <person name="Gao S."/>
            <person name="Zong X."/>
        </authorList>
    </citation>
    <scope>NUCLEOTIDE SEQUENCE [LARGE SCALE GENOMIC DNA]</scope>
    <source>
        <strain evidence="2 3">cv. Zhongwan 6</strain>
    </source>
</reference>
<dbReference type="Pfam" id="PF25483">
    <property type="entry name" value="DUF7906"/>
    <property type="match status" value="1"/>
</dbReference>
<proteinExistence type="predicted"/>
<dbReference type="InterPro" id="IPR057228">
    <property type="entry name" value="DUF7906"/>
</dbReference>
<evidence type="ECO:0000313" key="2">
    <source>
        <dbReference type="EMBL" id="KAI5431958.1"/>
    </source>
</evidence>
<evidence type="ECO:0000259" key="1">
    <source>
        <dbReference type="Pfam" id="PF25483"/>
    </source>
</evidence>
<name>A0A9D4Y578_PEA</name>
<gene>
    <name evidence="2" type="ORF">KIW84_035916</name>
</gene>